<name>A0AAV9UXV9_9PEZI</name>
<proteinExistence type="predicted"/>
<feature type="compositionally biased region" description="Basic and acidic residues" evidence="1">
    <location>
        <begin position="39"/>
        <end position="52"/>
    </location>
</feature>
<evidence type="ECO:0000256" key="1">
    <source>
        <dbReference type="SAM" id="MobiDB-lite"/>
    </source>
</evidence>
<accession>A0AAV9UXV9</accession>
<dbReference type="Proteomes" id="UP001375240">
    <property type="component" value="Unassembled WGS sequence"/>
</dbReference>
<keyword evidence="3" id="KW-1185">Reference proteome</keyword>
<sequence length="105" mass="12111">MPSSSPPTEKKPRKPSLQCQYQPRNREAKQASTAVTTILHDDKGEDAIRVPSDEYYSPRTDSQKEKRKKKKKSLCHRIGSCIGRSCQDYGEYMAADQSRQFSMYY</sequence>
<dbReference type="EMBL" id="JAVHNQ010000004">
    <property type="protein sequence ID" value="KAK6350267.1"/>
    <property type="molecule type" value="Genomic_DNA"/>
</dbReference>
<evidence type="ECO:0000313" key="2">
    <source>
        <dbReference type="EMBL" id="KAK6350267.1"/>
    </source>
</evidence>
<comment type="caution">
    <text evidence="2">The sequence shown here is derived from an EMBL/GenBank/DDBJ whole genome shotgun (WGS) entry which is preliminary data.</text>
</comment>
<evidence type="ECO:0000313" key="3">
    <source>
        <dbReference type="Proteomes" id="UP001375240"/>
    </source>
</evidence>
<reference evidence="2 3" key="1">
    <citation type="submission" date="2019-10" db="EMBL/GenBank/DDBJ databases">
        <authorList>
            <person name="Palmer J.M."/>
        </authorList>
    </citation>
    <scope>NUCLEOTIDE SEQUENCE [LARGE SCALE GENOMIC DNA]</scope>
    <source>
        <strain evidence="2 3">TWF696</strain>
    </source>
</reference>
<gene>
    <name evidence="2" type="ORF">TWF696_006502</name>
</gene>
<protein>
    <submittedName>
        <fullName evidence="2">Uncharacterized protein</fullName>
    </submittedName>
</protein>
<organism evidence="2 3">
    <name type="scientific">Orbilia brochopaga</name>
    <dbReference type="NCBI Taxonomy" id="3140254"/>
    <lineage>
        <taxon>Eukaryota</taxon>
        <taxon>Fungi</taxon>
        <taxon>Dikarya</taxon>
        <taxon>Ascomycota</taxon>
        <taxon>Pezizomycotina</taxon>
        <taxon>Orbiliomycetes</taxon>
        <taxon>Orbiliales</taxon>
        <taxon>Orbiliaceae</taxon>
        <taxon>Orbilia</taxon>
    </lineage>
</organism>
<dbReference type="AlphaFoldDB" id="A0AAV9UXV9"/>
<feature type="region of interest" description="Disordered" evidence="1">
    <location>
        <begin position="1"/>
        <end position="71"/>
    </location>
</feature>